<proteinExistence type="predicted"/>
<dbReference type="Proteomes" id="UP000004079">
    <property type="component" value="Unassembled WGS sequence"/>
</dbReference>
<comment type="caution">
    <text evidence="1">The sequence shown here is derived from an EMBL/GenBank/DDBJ whole genome shotgun (WGS) entry which is preliminary data.</text>
</comment>
<dbReference type="AlphaFoldDB" id="D1QSG4"/>
<accession>D1QSG4</accession>
<reference evidence="1 2" key="1">
    <citation type="submission" date="2009-11" db="EMBL/GenBank/DDBJ databases">
        <authorList>
            <person name="Weinstock G."/>
            <person name="Sodergren E."/>
            <person name="Clifton S."/>
            <person name="Fulton L."/>
            <person name="Fulton B."/>
            <person name="Courtney L."/>
            <person name="Fronick C."/>
            <person name="Harrison M."/>
            <person name="Strong C."/>
            <person name="Farmer C."/>
            <person name="Delahaunty K."/>
            <person name="Markovic C."/>
            <person name="Hall O."/>
            <person name="Minx P."/>
            <person name="Tomlinson C."/>
            <person name="Mitreva M."/>
            <person name="Nelson J."/>
            <person name="Hou S."/>
            <person name="Wollam A."/>
            <person name="Pepin K.H."/>
            <person name="Johnson M."/>
            <person name="Bhonagiri V."/>
            <person name="Nash W.E."/>
            <person name="Warren W."/>
            <person name="Chinwalla A."/>
            <person name="Mardis E.R."/>
            <person name="Wilson R.K."/>
        </authorList>
    </citation>
    <scope>NUCLEOTIDE SEQUENCE [LARGE SCALE GENOMIC DNA]</scope>
    <source>
        <strain evidence="1 2">F0302</strain>
    </source>
</reference>
<evidence type="ECO:0000313" key="1">
    <source>
        <dbReference type="EMBL" id="EFB31645.1"/>
    </source>
</evidence>
<gene>
    <name evidence="1" type="ORF">HMPREF0971_01923</name>
</gene>
<dbReference type="EMBL" id="ACUZ02000034">
    <property type="protein sequence ID" value="EFB31645.1"/>
    <property type="molecule type" value="Genomic_DNA"/>
</dbReference>
<sequence>MDKRKIKTGTQFSAFLSSFINMRRVKIHKGNQRRAFYSLTIFTTVPSFPHINGMTSKLCISQNMVPNYNITEVISVFFLRLFSRF</sequence>
<dbReference type="HOGENOM" id="CLU_2509945_0_0_10"/>
<organism evidence="1 2">
    <name type="scientific">Segatella oris F0302</name>
    <dbReference type="NCBI Taxonomy" id="649760"/>
    <lineage>
        <taxon>Bacteria</taxon>
        <taxon>Pseudomonadati</taxon>
        <taxon>Bacteroidota</taxon>
        <taxon>Bacteroidia</taxon>
        <taxon>Bacteroidales</taxon>
        <taxon>Prevotellaceae</taxon>
        <taxon>Segatella</taxon>
    </lineage>
</organism>
<evidence type="ECO:0000313" key="2">
    <source>
        <dbReference type="Proteomes" id="UP000004079"/>
    </source>
</evidence>
<protein>
    <submittedName>
        <fullName evidence="1">Uncharacterized protein</fullName>
    </submittedName>
</protein>
<dbReference type="STRING" id="649760.HMPREF0971_01923"/>
<name>D1QSG4_9BACT</name>